<comment type="caution">
    <text evidence="1">The sequence shown here is derived from an EMBL/GenBank/DDBJ whole genome shotgun (WGS) entry which is preliminary data.</text>
</comment>
<dbReference type="PANTHER" id="PTHR30348">
    <property type="entry name" value="UNCHARACTERIZED PROTEIN YECE"/>
    <property type="match status" value="1"/>
</dbReference>
<dbReference type="Gene3D" id="3.20.20.410">
    <property type="entry name" value="Protein of unknown function UPF0759"/>
    <property type="match status" value="1"/>
</dbReference>
<accession>A0A849HEP7</accession>
<dbReference type="AlphaFoldDB" id="A0A849HEP7"/>
<dbReference type="RefSeq" id="WP_171242187.1">
    <property type="nucleotide sequence ID" value="NZ_JABEPQ010000001.1"/>
</dbReference>
<evidence type="ECO:0000313" key="2">
    <source>
        <dbReference type="Proteomes" id="UP000588586"/>
    </source>
</evidence>
<reference evidence="1 2" key="1">
    <citation type="submission" date="2020-04" db="EMBL/GenBank/DDBJ databases">
        <title>Knoellia sp. isolate from air conditioner.</title>
        <authorList>
            <person name="Chea S."/>
            <person name="Kim D.-U."/>
        </authorList>
    </citation>
    <scope>NUCLEOTIDE SEQUENCE [LARGE SCALE GENOMIC DNA]</scope>
    <source>
        <strain evidence="1 2">DB2414S</strain>
    </source>
</reference>
<dbReference type="Proteomes" id="UP000588586">
    <property type="component" value="Unassembled WGS sequence"/>
</dbReference>
<proteinExistence type="predicted"/>
<organism evidence="1 2">
    <name type="scientific">Knoellia koreensis</name>
    <dbReference type="NCBI Taxonomy" id="2730921"/>
    <lineage>
        <taxon>Bacteria</taxon>
        <taxon>Bacillati</taxon>
        <taxon>Actinomycetota</taxon>
        <taxon>Actinomycetes</taxon>
        <taxon>Micrococcales</taxon>
        <taxon>Intrasporangiaceae</taxon>
        <taxon>Knoellia</taxon>
    </lineage>
</organism>
<dbReference type="SUPFAM" id="SSF117396">
    <property type="entry name" value="TM1631-like"/>
    <property type="match status" value="1"/>
</dbReference>
<evidence type="ECO:0000313" key="1">
    <source>
        <dbReference type="EMBL" id="NNM45123.1"/>
    </source>
</evidence>
<name>A0A849HEP7_9MICO</name>
<dbReference type="InterPro" id="IPR002763">
    <property type="entry name" value="DUF72"/>
</dbReference>
<gene>
    <name evidence="1" type="ORF">HJG52_03770</name>
</gene>
<dbReference type="Pfam" id="PF01904">
    <property type="entry name" value="DUF72"/>
    <property type="match status" value="1"/>
</dbReference>
<protein>
    <submittedName>
        <fullName evidence="1">DUF72 domain-containing protein</fullName>
    </submittedName>
</protein>
<sequence>MSARSPGPGTRVGTSGWAYASWRGDFFPPGLRHRDELAHLGDRVTSLEVNATFYSLQRASSFQKWAQQVRPQVDFALKGSRYITHLLRLGKVEQALANFWASGPLLLGPRLGPVLWQLPASLEFDREGVGAFLDLLPHTTIRAAALAGRHDARVKEPVTDATGDHRIRHALEPRHPSFDTPAARRLLREHGVATVLSDGAGLLRVDADTADFRYVRLHGRPDLYRSGYAGSLDQWARRVRGWLTDHESVHVYFDNDAEGHAPHDAVALLERLSSDGRDAP</sequence>
<keyword evidence="2" id="KW-1185">Reference proteome</keyword>
<dbReference type="EMBL" id="JABEPQ010000001">
    <property type="protein sequence ID" value="NNM45123.1"/>
    <property type="molecule type" value="Genomic_DNA"/>
</dbReference>
<dbReference type="PANTHER" id="PTHR30348:SF4">
    <property type="entry name" value="DUF72 DOMAIN-CONTAINING PROTEIN"/>
    <property type="match status" value="1"/>
</dbReference>
<dbReference type="InterPro" id="IPR036520">
    <property type="entry name" value="UPF0759_sf"/>
</dbReference>